<dbReference type="InterPro" id="IPR030667">
    <property type="entry name" value="APP-BP1"/>
</dbReference>
<dbReference type="OrthoDB" id="1708823at2759"/>
<evidence type="ECO:0000313" key="7">
    <source>
        <dbReference type="Proteomes" id="UP001165065"/>
    </source>
</evidence>
<dbReference type="InterPro" id="IPR035985">
    <property type="entry name" value="Ubiquitin-activating_enz"/>
</dbReference>
<evidence type="ECO:0000256" key="4">
    <source>
        <dbReference type="PIRNR" id="PIRNR039099"/>
    </source>
</evidence>
<dbReference type="GO" id="GO:0019781">
    <property type="term" value="F:NEDD8 activating enzyme activity"/>
    <property type="evidence" value="ECO:0007669"/>
    <property type="project" value="UniProtKB-UniRule"/>
</dbReference>
<proteinExistence type="inferred from homology"/>
<reference evidence="7" key="1">
    <citation type="journal article" date="2023" name="Commun. Biol.">
        <title>Genome analysis of Parmales, the sister group of diatoms, reveals the evolutionary specialization of diatoms from phago-mixotrophs to photoautotrophs.</title>
        <authorList>
            <person name="Ban H."/>
            <person name="Sato S."/>
            <person name="Yoshikawa S."/>
            <person name="Yamada K."/>
            <person name="Nakamura Y."/>
            <person name="Ichinomiya M."/>
            <person name="Sato N."/>
            <person name="Blanc-Mathieu R."/>
            <person name="Endo H."/>
            <person name="Kuwata A."/>
            <person name="Ogata H."/>
        </authorList>
    </citation>
    <scope>NUCLEOTIDE SEQUENCE [LARGE SCALE GENOMIC DNA]</scope>
</reference>
<evidence type="ECO:0000256" key="1">
    <source>
        <dbReference type="ARBA" id="ARBA00005032"/>
    </source>
</evidence>
<dbReference type="GO" id="GO:0005737">
    <property type="term" value="C:cytoplasm"/>
    <property type="evidence" value="ECO:0007669"/>
    <property type="project" value="TreeGrafter"/>
</dbReference>
<evidence type="ECO:0000256" key="2">
    <source>
        <dbReference type="ARBA" id="ARBA00006868"/>
    </source>
</evidence>
<comment type="similarity">
    <text evidence="2 4">Belongs to the ubiquitin-activating E1 family. ULA1 subfamily.</text>
</comment>
<keyword evidence="7" id="KW-1185">Reference proteome</keyword>
<dbReference type="PROSITE" id="PS51257">
    <property type="entry name" value="PROKAR_LIPOPROTEIN"/>
    <property type="match status" value="1"/>
</dbReference>
<evidence type="ECO:0000256" key="3">
    <source>
        <dbReference type="ARBA" id="ARBA00022786"/>
    </source>
</evidence>
<dbReference type="PANTHER" id="PTHR10953:SF29">
    <property type="entry name" value="NEDD8-ACTIVATING ENZYME E1 REGULATORY SUBUNIT"/>
    <property type="match status" value="1"/>
</dbReference>
<dbReference type="Gene3D" id="3.40.50.720">
    <property type="entry name" value="NAD(P)-binding Rossmann-like Domain"/>
    <property type="match status" value="2"/>
</dbReference>
<dbReference type="Proteomes" id="UP001165065">
    <property type="component" value="Unassembled WGS sequence"/>
</dbReference>
<comment type="caution">
    <text evidence="6">The sequence shown here is derived from an EMBL/GenBank/DDBJ whole genome shotgun (WGS) entry which is preliminary data.</text>
</comment>
<evidence type="ECO:0000313" key="6">
    <source>
        <dbReference type="EMBL" id="GMI21679.1"/>
    </source>
</evidence>
<dbReference type="AlphaFoldDB" id="A0A9W7L2K9"/>
<feature type="domain" description="THIF-type NAD/FAD binding fold" evidence="5">
    <location>
        <begin position="7"/>
        <end position="58"/>
    </location>
</feature>
<dbReference type="InterPro" id="IPR045886">
    <property type="entry name" value="ThiF/MoeB/HesA"/>
</dbReference>
<dbReference type="PIRSF" id="PIRSF039099">
    <property type="entry name" value="APP-BP1"/>
    <property type="match status" value="1"/>
</dbReference>
<sequence>MASSNKYDRQLRLWGAAGQESLALSHVVLLGCEGTVGCETLKNLILPGIGGFTCIDKEIWGGPTSTPPSSSSSPPLIPSSNFFIPPPLPTSPPQPLASVVSSTLQELNPDVTGSYLVPSCSLHEFISNSVPTASTSTTSLKVFLTENPNIPYPPPNLPSQSGARGTALLVGSDLNPESSLALSKVARELGVPLLLVRTYGMIGTLRIQAGGEEFNVVEPRGEGKKWDLRIRETVEDPSSFPALSSYVSSLVSSLPTMDQQEHGHVPYVAILMSTLSNWRSTHSGNVPTTFQEKAEFRDMVEKGSRDFGMEVNYQEAKREAYLAYGDVQEIPEHVKDIMGRDSVQKLTKGSGSFDILLSALSEFAKTHNGCPPMNGSIPDMTASSTSYIDLQGIYFERSKRELEEFTGIVENRLKELGLPVEYIPLPTISTFAKNVPNLTVVQSRSYHSEVTEPAGEEEREAVQGLVWDPHSDAPVHTPLLWWVGIKSAEEYHRVKGTWPGVGDKGELEKIAVSLLLRYGLSLEAPGSSSGGLLSPSNLSLVLGEIIRYEGSENHCVGSVTGGVAGQEGVKVITGIYTPVDNTYVFNGIAGVAGVVKG</sequence>
<name>A0A9W7L2K9_9STRA</name>
<organism evidence="6 7">
    <name type="scientific">Triparma columacea</name>
    <dbReference type="NCBI Taxonomy" id="722753"/>
    <lineage>
        <taxon>Eukaryota</taxon>
        <taxon>Sar</taxon>
        <taxon>Stramenopiles</taxon>
        <taxon>Ochrophyta</taxon>
        <taxon>Bolidophyceae</taxon>
        <taxon>Parmales</taxon>
        <taxon>Triparmaceae</taxon>
        <taxon>Triparma</taxon>
    </lineage>
</organism>
<evidence type="ECO:0000259" key="5">
    <source>
        <dbReference type="Pfam" id="PF00899"/>
    </source>
</evidence>
<dbReference type="PANTHER" id="PTHR10953">
    <property type="entry name" value="UBIQUITIN-ACTIVATING ENZYME E1"/>
    <property type="match status" value="1"/>
</dbReference>
<dbReference type="Pfam" id="PF00899">
    <property type="entry name" value="ThiF"/>
    <property type="match status" value="1"/>
</dbReference>
<dbReference type="SUPFAM" id="SSF69572">
    <property type="entry name" value="Activating enzymes of the ubiquitin-like proteins"/>
    <property type="match status" value="2"/>
</dbReference>
<keyword evidence="3 4" id="KW-0833">Ubl conjugation pathway</keyword>
<gene>
    <name evidence="6" type="ORF">TrCOL_g13271</name>
</gene>
<dbReference type="InterPro" id="IPR000594">
    <property type="entry name" value="ThiF_NAD_FAD-bd"/>
</dbReference>
<accession>A0A9W7L2K9</accession>
<protein>
    <recommendedName>
        <fullName evidence="4">NEDD8-activating enzyme E1 regulatory subunit</fullName>
    </recommendedName>
</protein>
<dbReference type="GO" id="GO:0045116">
    <property type="term" value="P:protein neddylation"/>
    <property type="evidence" value="ECO:0007669"/>
    <property type="project" value="UniProtKB-UniRule"/>
</dbReference>
<dbReference type="EMBL" id="BRYA01000534">
    <property type="protein sequence ID" value="GMI21679.1"/>
    <property type="molecule type" value="Genomic_DNA"/>
</dbReference>
<comment type="pathway">
    <text evidence="1 4">Protein modification; protein neddylation.</text>
</comment>